<keyword evidence="2" id="KW-0813">Transport</keyword>
<feature type="transmembrane region" description="Helical" evidence="8">
    <location>
        <begin position="138"/>
        <end position="160"/>
    </location>
</feature>
<evidence type="ECO:0000256" key="3">
    <source>
        <dbReference type="ARBA" id="ARBA00022692"/>
    </source>
</evidence>
<feature type="transmembrane region" description="Helical" evidence="8">
    <location>
        <begin position="299"/>
        <end position="320"/>
    </location>
</feature>
<sequence length="519" mass="58439">MQKKVIEEDDVGVKARSVLWYLSFIGFAMNYMIRINVNIAIVDMISPEFKGKSITSSECFEFENTTMLIANKTDSLDHDAKYVSLEKRFLDYIGANYDRDGFKWDAKKQAEVLAAFFTVHFATQLPGGILAQKYGTKLVFGISNFFGCITCILVPIAAYYNFYALIWLRILQGFVAGAAWPAMSHMVGKWIPPNERSKFVTAYIGSSIGVSICYPIFGFIMKTTSWENVFHFCGIVGTLWFIAWQYFVYDSPEHHPRIHENEKEYILQALGSSVVRGTKPKYQTPWKAIFTSVPMWMNIVAQWGGVWGLFTLIAQAPTYFKFVHNWGIEMTGILSGFPHLLRVIFSLIVSTICDHLLTTNKMTRTNVRKLATFICLILNGFFVIGLAYSGCDVFTAVVLLTISLMLHGSVSSGALASVVDISPNFAGVTLGINSTFSTFSGFISPMIVGYLTAGRQHNVEPWKYVFLICSAMQISCGIIYMIFSDSSLQPWNKPRELQHNRDTAKNTTEEDGELRAIRK</sequence>
<feature type="transmembrane region" description="Helical" evidence="8">
    <location>
        <begin position="20"/>
        <end position="42"/>
    </location>
</feature>
<feature type="region of interest" description="Disordered" evidence="7">
    <location>
        <begin position="495"/>
        <end position="519"/>
    </location>
</feature>
<protein>
    <recommendedName>
        <fullName evidence="9">Major facilitator superfamily (MFS) profile domain-containing protein</fullName>
    </recommendedName>
</protein>
<evidence type="ECO:0000256" key="6">
    <source>
        <dbReference type="ARBA" id="ARBA00023136"/>
    </source>
</evidence>
<dbReference type="InterPro" id="IPR011701">
    <property type="entry name" value="MFS"/>
</dbReference>
<accession>A0A9J6C4K4</accession>
<evidence type="ECO:0000256" key="8">
    <source>
        <dbReference type="SAM" id="Phobius"/>
    </source>
</evidence>
<keyword evidence="11" id="KW-1185">Reference proteome</keyword>
<feature type="transmembrane region" description="Helical" evidence="8">
    <location>
        <begin position="370"/>
        <end position="388"/>
    </location>
</feature>
<evidence type="ECO:0000256" key="5">
    <source>
        <dbReference type="ARBA" id="ARBA00022989"/>
    </source>
</evidence>
<dbReference type="Pfam" id="PF07690">
    <property type="entry name" value="MFS_1"/>
    <property type="match status" value="1"/>
</dbReference>
<organism evidence="10 11">
    <name type="scientific">Polypedilum vanderplanki</name>
    <name type="common">Sleeping chironomid midge</name>
    <dbReference type="NCBI Taxonomy" id="319348"/>
    <lineage>
        <taxon>Eukaryota</taxon>
        <taxon>Metazoa</taxon>
        <taxon>Ecdysozoa</taxon>
        <taxon>Arthropoda</taxon>
        <taxon>Hexapoda</taxon>
        <taxon>Insecta</taxon>
        <taxon>Pterygota</taxon>
        <taxon>Neoptera</taxon>
        <taxon>Endopterygota</taxon>
        <taxon>Diptera</taxon>
        <taxon>Nematocera</taxon>
        <taxon>Chironomoidea</taxon>
        <taxon>Chironomidae</taxon>
        <taxon>Chironominae</taxon>
        <taxon>Polypedilum</taxon>
        <taxon>Polypedilum</taxon>
    </lineage>
</organism>
<feature type="transmembrane region" description="Helical" evidence="8">
    <location>
        <begin position="229"/>
        <end position="249"/>
    </location>
</feature>
<dbReference type="SUPFAM" id="SSF103473">
    <property type="entry name" value="MFS general substrate transporter"/>
    <property type="match status" value="1"/>
</dbReference>
<gene>
    <name evidence="10" type="ORF">PVAND_006891</name>
</gene>
<name>A0A9J6C4K4_POLVA</name>
<dbReference type="PANTHER" id="PTHR11662:SF79">
    <property type="entry name" value="NA[+]-DEPENDENT INORGANIC PHOSPHATE COTRANSPORTER, ISOFORM A"/>
    <property type="match status" value="1"/>
</dbReference>
<feature type="domain" description="Major facilitator superfamily (MFS) profile" evidence="9">
    <location>
        <begin position="63"/>
        <end position="488"/>
    </location>
</feature>
<keyword evidence="4" id="KW-0769">Symport</keyword>
<dbReference type="AlphaFoldDB" id="A0A9J6C4K4"/>
<dbReference type="OrthoDB" id="2985014at2759"/>
<evidence type="ECO:0000259" key="9">
    <source>
        <dbReference type="PROSITE" id="PS50850"/>
    </source>
</evidence>
<evidence type="ECO:0000313" key="10">
    <source>
        <dbReference type="EMBL" id="KAG5677108.1"/>
    </source>
</evidence>
<dbReference type="Proteomes" id="UP001107558">
    <property type="component" value="Chromosome 2"/>
</dbReference>
<dbReference type="GO" id="GO:0016020">
    <property type="term" value="C:membrane"/>
    <property type="evidence" value="ECO:0007669"/>
    <property type="project" value="UniProtKB-SubCell"/>
</dbReference>
<dbReference type="PANTHER" id="PTHR11662">
    <property type="entry name" value="SOLUTE CARRIER FAMILY 17"/>
    <property type="match status" value="1"/>
</dbReference>
<evidence type="ECO:0000313" key="11">
    <source>
        <dbReference type="Proteomes" id="UP001107558"/>
    </source>
</evidence>
<comment type="subcellular location">
    <subcellularLocation>
        <location evidence="1">Membrane</location>
        <topology evidence="1">Multi-pass membrane protein</topology>
    </subcellularLocation>
</comment>
<dbReference type="InterPro" id="IPR050382">
    <property type="entry name" value="MFS_Na/Anion_cotransporter"/>
</dbReference>
<dbReference type="GO" id="GO:0006820">
    <property type="term" value="P:monoatomic anion transport"/>
    <property type="evidence" value="ECO:0007669"/>
    <property type="project" value="TreeGrafter"/>
</dbReference>
<dbReference type="Gene3D" id="1.20.1250.20">
    <property type="entry name" value="MFS general substrate transporter like domains"/>
    <property type="match status" value="2"/>
</dbReference>
<keyword evidence="5 8" id="KW-1133">Transmembrane helix</keyword>
<evidence type="ECO:0000256" key="7">
    <source>
        <dbReference type="SAM" id="MobiDB-lite"/>
    </source>
</evidence>
<keyword evidence="6 8" id="KW-0472">Membrane</keyword>
<feature type="transmembrane region" description="Helical" evidence="8">
    <location>
        <begin position="394"/>
        <end position="418"/>
    </location>
</feature>
<evidence type="ECO:0000256" key="4">
    <source>
        <dbReference type="ARBA" id="ARBA00022847"/>
    </source>
</evidence>
<feature type="transmembrane region" description="Helical" evidence="8">
    <location>
        <begin position="340"/>
        <end position="358"/>
    </location>
</feature>
<dbReference type="InterPro" id="IPR036259">
    <property type="entry name" value="MFS_trans_sf"/>
</dbReference>
<dbReference type="PROSITE" id="PS50850">
    <property type="entry name" value="MFS"/>
    <property type="match status" value="1"/>
</dbReference>
<keyword evidence="3 8" id="KW-0812">Transmembrane</keyword>
<feature type="transmembrane region" description="Helical" evidence="8">
    <location>
        <begin position="430"/>
        <end position="452"/>
    </location>
</feature>
<proteinExistence type="predicted"/>
<comment type="caution">
    <text evidence="10">The sequence shown here is derived from an EMBL/GenBank/DDBJ whole genome shotgun (WGS) entry which is preliminary data.</text>
</comment>
<evidence type="ECO:0000256" key="1">
    <source>
        <dbReference type="ARBA" id="ARBA00004141"/>
    </source>
</evidence>
<feature type="transmembrane region" description="Helical" evidence="8">
    <location>
        <begin position="166"/>
        <end position="187"/>
    </location>
</feature>
<dbReference type="FunFam" id="1.20.1250.20:FF:000003">
    <property type="entry name" value="Solute carrier family 17 member 3"/>
    <property type="match status" value="1"/>
</dbReference>
<feature type="transmembrane region" description="Helical" evidence="8">
    <location>
        <begin position="464"/>
        <end position="483"/>
    </location>
</feature>
<evidence type="ECO:0000256" key="2">
    <source>
        <dbReference type="ARBA" id="ARBA00022448"/>
    </source>
</evidence>
<feature type="transmembrane region" description="Helical" evidence="8">
    <location>
        <begin position="199"/>
        <end position="217"/>
    </location>
</feature>
<dbReference type="EMBL" id="JADBJN010000002">
    <property type="protein sequence ID" value="KAG5677108.1"/>
    <property type="molecule type" value="Genomic_DNA"/>
</dbReference>
<dbReference type="GO" id="GO:0015293">
    <property type="term" value="F:symporter activity"/>
    <property type="evidence" value="ECO:0007669"/>
    <property type="project" value="UniProtKB-KW"/>
</dbReference>
<reference evidence="10" key="1">
    <citation type="submission" date="2021-03" db="EMBL/GenBank/DDBJ databases">
        <title>Chromosome level genome of the anhydrobiotic midge Polypedilum vanderplanki.</title>
        <authorList>
            <person name="Yoshida Y."/>
            <person name="Kikawada T."/>
            <person name="Gusev O."/>
        </authorList>
    </citation>
    <scope>NUCLEOTIDE SEQUENCE</scope>
    <source>
        <strain evidence="10">NIAS01</strain>
        <tissue evidence="10">Whole body or cell culture</tissue>
    </source>
</reference>
<dbReference type="InterPro" id="IPR020846">
    <property type="entry name" value="MFS_dom"/>
</dbReference>